<dbReference type="PANTHER" id="PTHR47983:SF3">
    <property type="entry name" value="OS05G0135800 PROTEIN"/>
    <property type="match status" value="1"/>
</dbReference>
<dbReference type="PANTHER" id="PTHR47983">
    <property type="entry name" value="PTO-INTERACTING PROTEIN 1-LIKE"/>
    <property type="match status" value="1"/>
</dbReference>
<evidence type="ECO:0000313" key="8">
    <source>
        <dbReference type="Proteomes" id="UP000796880"/>
    </source>
</evidence>
<keyword evidence="8" id="KW-1185">Reference proteome</keyword>
<dbReference type="PROSITE" id="PS00107">
    <property type="entry name" value="PROTEIN_KINASE_ATP"/>
    <property type="match status" value="1"/>
</dbReference>
<reference evidence="7" key="1">
    <citation type="submission" date="2020-03" db="EMBL/GenBank/DDBJ databases">
        <title>A high-quality chromosome-level genome assembly of a woody plant with both climbing and erect habits, Rhamnella rubrinervis.</title>
        <authorList>
            <person name="Lu Z."/>
            <person name="Yang Y."/>
            <person name="Zhu X."/>
            <person name="Sun Y."/>
        </authorList>
    </citation>
    <scope>NUCLEOTIDE SEQUENCE</scope>
    <source>
        <strain evidence="7">BYM</strain>
        <tissue evidence="7">Leaf</tissue>
    </source>
</reference>
<keyword evidence="3 6" id="KW-0547">Nucleotide-binding</keyword>
<dbReference type="InterPro" id="IPR052101">
    <property type="entry name" value="Plant_StressResp_Kinase"/>
</dbReference>
<dbReference type="InterPro" id="IPR017441">
    <property type="entry name" value="Protein_kinase_ATP_BS"/>
</dbReference>
<feature type="binding site" evidence="6">
    <location>
        <position position="104"/>
    </location>
    <ligand>
        <name>ATP</name>
        <dbReference type="ChEBI" id="CHEBI:30616"/>
    </ligand>
</feature>
<keyword evidence="2" id="KW-0808">Transferase</keyword>
<dbReference type="Gene3D" id="3.30.200.20">
    <property type="entry name" value="Phosphorylase Kinase, domain 1"/>
    <property type="match status" value="1"/>
</dbReference>
<dbReference type="GO" id="GO:0005524">
    <property type="term" value="F:ATP binding"/>
    <property type="evidence" value="ECO:0007669"/>
    <property type="project" value="UniProtKB-UniRule"/>
</dbReference>
<evidence type="ECO:0000256" key="3">
    <source>
        <dbReference type="ARBA" id="ARBA00022741"/>
    </source>
</evidence>
<sequence length="178" mass="19528">MNHLPEARKDITLISPYAILKIAQPHVKGRHKKLKEICNDKSSYYAKQAAPKETKTVIAVSDISVDELKDITDNFGTKALIGEGSYGRVYYGVLKSGPAVAIKKLDSSKQPEQEFLAQVLSIMIDVGTNNEKLLKDPLFAGPLGVVTAQGKPMIDFLEQNIVVIGAGRFIYVPLISWS</sequence>
<evidence type="ECO:0008006" key="9">
    <source>
        <dbReference type="Google" id="ProtNLM"/>
    </source>
</evidence>
<dbReference type="InterPro" id="IPR011009">
    <property type="entry name" value="Kinase-like_dom_sf"/>
</dbReference>
<dbReference type="Proteomes" id="UP000796880">
    <property type="component" value="Unassembled WGS sequence"/>
</dbReference>
<evidence type="ECO:0000256" key="6">
    <source>
        <dbReference type="PROSITE-ProRule" id="PRU10141"/>
    </source>
</evidence>
<evidence type="ECO:0000256" key="4">
    <source>
        <dbReference type="ARBA" id="ARBA00022777"/>
    </source>
</evidence>
<dbReference type="OrthoDB" id="1727301at2759"/>
<evidence type="ECO:0000256" key="5">
    <source>
        <dbReference type="ARBA" id="ARBA00022840"/>
    </source>
</evidence>
<keyword evidence="4" id="KW-0418">Kinase</keyword>
<organism evidence="7 8">
    <name type="scientific">Rhamnella rubrinervis</name>
    <dbReference type="NCBI Taxonomy" id="2594499"/>
    <lineage>
        <taxon>Eukaryota</taxon>
        <taxon>Viridiplantae</taxon>
        <taxon>Streptophyta</taxon>
        <taxon>Embryophyta</taxon>
        <taxon>Tracheophyta</taxon>
        <taxon>Spermatophyta</taxon>
        <taxon>Magnoliopsida</taxon>
        <taxon>eudicotyledons</taxon>
        <taxon>Gunneridae</taxon>
        <taxon>Pentapetalae</taxon>
        <taxon>rosids</taxon>
        <taxon>fabids</taxon>
        <taxon>Rosales</taxon>
        <taxon>Rhamnaceae</taxon>
        <taxon>rhamnoid group</taxon>
        <taxon>Rhamneae</taxon>
        <taxon>Rhamnella</taxon>
    </lineage>
</organism>
<evidence type="ECO:0000256" key="1">
    <source>
        <dbReference type="ARBA" id="ARBA00022553"/>
    </source>
</evidence>
<evidence type="ECO:0000256" key="2">
    <source>
        <dbReference type="ARBA" id="ARBA00022679"/>
    </source>
</evidence>
<comment type="caution">
    <text evidence="7">The sequence shown here is derived from an EMBL/GenBank/DDBJ whole genome shotgun (WGS) entry which is preliminary data.</text>
</comment>
<keyword evidence="1" id="KW-0597">Phosphoprotein</keyword>
<accession>A0A8K0HP27</accession>
<dbReference type="AlphaFoldDB" id="A0A8K0HP27"/>
<gene>
    <name evidence="7" type="ORF">FNV43_RR00668</name>
</gene>
<dbReference type="GO" id="GO:0016301">
    <property type="term" value="F:kinase activity"/>
    <property type="evidence" value="ECO:0007669"/>
    <property type="project" value="UniProtKB-KW"/>
</dbReference>
<name>A0A8K0HP27_9ROSA</name>
<protein>
    <recommendedName>
        <fullName evidence="9">Protein kinase domain-containing protein</fullName>
    </recommendedName>
</protein>
<dbReference type="EMBL" id="VOIH02000001">
    <property type="protein sequence ID" value="KAF3456025.1"/>
    <property type="molecule type" value="Genomic_DNA"/>
</dbReference>
<keyword evidence="5 6" id="KW-0067">ATP-binding</keyword>
<dbReference type="SUPFAM" id="SSF56112">
    <property type="entry name" value="Protein kinase-like (PK-like)"/>
    <property type="match status" value="1"/>
</dbReference>
<evidence type="ECO:0000313" key="7">
    <source>
        <dbReference type="EMBL" id="KAF3456025.1"/>
    </source>
</evidence>
<proteinExistence type="predicted"/>